<gene>
    <name evidence="1" type="ORF">F4821DRAFT_13578</name>
</gene>
<dbReference type="EMBL" id="MU394379">
    <property type="protein sequence ID" value="KAI6082064.1"/>
    <property type="molecule type" value="Genomic_DNA"/>
</dbReference>
<keyword evidence="2" id="KW-1185">Reference proteome</keyword>
<name>A0ACC0CNU6_9PEZI</name>
<dbReference type="Proteomes" id="UP001497680">
    <property type="component" value="Unassembled WGS sequence"/>
</dbReference>
<proteinExistence type="predicted"/>
<accession>A0ACC0CNU6</accession>
<evidence type="ECO:0000313" key="1">
    <source>
        <dbReference type="EMBL" id="KAI6082064.1"/>
    </source>
</evidence>
<sequence length="725" mass="80943">MATKHSTLPSSAPGNSYKHEWARHVARHSLENDFAAVKARIKSLLNSGTPLLPNPSLKLGDEASINQLLRDTKDLTGLGIKPVEPGKFKVGIIGAGVAGLFTALLFDWLNSNVTGLGIDYDLIEAAGEDRLGGRLYTYKFSDALHDYYDVGAMRFPNNEVMARTFDLFTYLDISEGKGLIRYYLDDEKSVCPSYFNDVHQVGNIWTQVGVNDPYNLNSGLPEEAKIPEDLLKENPSILVGKALTGFTEKAKKLLDDHRNATQTDSNEEPGFWEFLMRADNMTVRQFFSSTDNGDILPKGPGYNFNTIEWLEAATYGTGWYDQSLSECVLEELDFTLHGDQKFWCIDGGAQEIAKKMRKKIEDGNKEPIQFHSQVTKINANVKDRGDKDKYVPITLTIKTNAPDKEPDTRTEDYFAVFNSTTLGAFERMELQDAGLLWGTKQAIRALGYGASCKVAIKFSRPWWQVEPFNINLGGVSRTGLPLRVCVYPSYNIPSAEGDDWNPNGPSVLLCSYSWGQDAQKIGSLISRDSPNGEEQLKSVLLHNLALLHANEEKPYDELLSELENDYVTHHAWDWYHDDNMSGAFAYFGPAQFSNMWQEIIKPDAFGQLYFVGEAASAHHGWIVGALESVIRGVYMMLKGLAAADPEYTAYQDAMHLLESGPDEPPAVKLPFYPLPKEMPMRQKSTPRDSKQSDDPNDELPQTYAAAVASLSLIESFFELLVPLKT</sequence>
<organism evidence="1 2">
    <name type="scientific">Hypoxylon rubiginosum</name>
    <dbReference type="NCBI Taxonomy" id="110542"/>
    <lineage>
        <taxon>Eukaryota</taxon>
        <taxon>Fungi</taxon>
        <taxon>Dikarya</taxon>
        <taxon>Ascomycota</taxon>
        <taxon>Pezizomycotina</taxon>
        <taxon>Sordariomycetes</taxon>
        <taxon>Xylariomycetidae</taxon>
        <taxon>Xylariales</taxon>
        <taxon>Hypoxylaceae</taxon>
        <taxon>Hypoxylon</taxon>
    </lineage>
</organism>
<protein>
    <submittedName>
        <fullName evidence="1">Uncharacterized protein</fullName>
    </submittedName>
</protein>
<reference evidence="1 2" key="1">
    <citation type="journal article" date="2022" name="New Phytol.">
        <title>Ecological generalism drives hyperdiversity of secondary metabolite gene clusters in xylarialean endophytes.</title>
        <authorList>
            <person name="Franco M.E.E."/>
            <person name="Wisecaver J.H."/>
            <person name="Arnold A.E."/>
            <person name="Ju Y.M."/>
            <person name="Slot J.C."/>
            <person name="Ahrendt S."/>
            <person name="Moore L.P."/>
            <person name="Eastman K.E."/>
            <person name="Scott K."/>
            <person name="Konkel Z."/>
            <person name="Mondo S.J."/>
            <person name="Kuo A."/>
            <person name="Hayes R.D."/>
            <person name="Haridas S."/>
            <person name="Andreopoulos B."/>
            <person name="Riley R."/>
            <person name="LaButti K."/>
            <person name="Pangilinan J."/>
            <person name="Lipzen A."/>
            <person name="Amirebrahimi M."/>
            <person name="Yan J."/>
            <person name="Adam C."/>
            <person name="Keymanesh K."/>
            <person name="Ng V."/>
            <person name="Louie K."/>
            <person name="Northen T."/>
            <person name="Drula E."/>
            <person name="Henrissat B."/>
            <person name="Hsieh H.M."/>
            <person name="Youens-Clark K."/>
            <person name="Lutzoni F."/>
            <person name="Miadlikowska J."/>
            <person name="Eastwood D.C."/>
            <person name="Hamelin R.C."/>
            <person name="Grigoriev I.V."/>
            <person name="U'Ren J.M."/>
        </authorList>
    </citation>
    <scope>NUCLEOTIDE SEQUENCE [LARGE SCALE GENOMIC DNA]</scope>
    <source>
        <strain evidence="1 2">ER1909</strain>
    </source>
</reference>
<comment type="caution">
    <text evidence="1">The sequence shown here is derived from an EMBL/GenBank/DDBJ whole genome shotgun (WGS) entry which is preliminary data.</text>
</comment>
<evidence type="ECO:0000313" key="2">
    <source>
        <dbReference type="Proteomes" id="UP001497680"/>
    </source>
</evidence>